<comment type="caution">
    <text evidence="2">The sequence shown here is derived from an EMBL/GenBank/DDBJ whole genome shotgun (WGS) entry which is preliminary data.</text>
</comment>
<dbReference type="PANTHER" id="PTHR47197">
    <property type="entry name" value="PROTEIN NIRF"/>
    <property type="match status" value="1"/>
</dbReference>
<dbReference type="Proteomes" id="UP001499989">
    <property type="component" value="Unassembled WGS sequence"/>
</dbReference>
<dbReference type="PROSITE" id="PS51318">
    <property type="entry name" value="TAT"/>
    <property type="match status" value="1"/>
</dbReference>
<dbReference type="PANTHER" id="PTHR47197:SF3">
    <property type="entry name" value="DIHYDRO-HEME D1 DEHYDROGENASE"/>
    <property type="match status" value="1"/>
</dbReference>
<sequence length="374" mass="39308">MKRLRTTRRTMIATTALAALALSGAAVTTASADAPEKKSSSKGFTTTVVDFGAYTSKVEVADPEEPEDRDPTVDATNNTLAVSPNEQFAVATNSYSNHLVVIHVPSGKKVAEIKGYVSPRNILFAPDSKSFTVSDSARGVVDRISVFGFRVTQRLPLGAGVFGTAQSADGKRLYANNAAADTVTVVDLANNRPVDVITGFHEPRQGTKLSHSGDTLYVTNYGTGEVSVVDLKSKHHKVRQIGGFHGLRAVSVNRAGDRLYAANSETNEISVVDTASGDTLTTVHVGDKPYGAALSPDGSVLLSGDMKSNTLTAVDTADNSVIGTVKSGPKGALKGPRQAISFSADSKTAWVLNDDLTIAEVDVENLKVTDILGD</sequence>
<name>A0ABN3T9E4_9ACTN</name>
<evidence type="ECO:0000313" key="3">
    <source>
        <dbReference type="Proteomes" id="UP001499989"/>
    </source>
</evidence>
<feature type="signal peptide" evidence="1">
    <location>
        <begin position="1"/>
        <end position="32"/>
    </location>
</feature>
<dbReference type="RefSeq" id="WP_319123318.1">
    <property type="nucleotide sequence ID" value="NZ_BAAASK010000021.1"/>
</dbReference>
<keyword evidence="1" id="KW-0732">Signal</keyword>
<dbReference type="InterPro" id="IPR011964">
    <property type="entry name" value="YVTN_b-propeller_repeat"/>
</dbReference>
<dbReference type="InterPro" id="IPR015943">
    <property type="entry name" value="WD40/YVTN_repeat-like_dom_sf"/>
</dbReference>
<feature type="chain" id="PRO_5046652830" evidence="1">
    <location>
        <begin position="33"/>
        <end position="374"/>
    </location>
</feature>
<keyword evidence="3" id="KW-1185">Reference proteome</keyword>
<dbReference type="Gene3D" id="2.130.10.10">
    <property type="entry name" value="YVTN repeat-like/Quinoprotein amine dehydrogenase"/>
    <property type="match status" value="2"/>
</dbReference>
<gene>
    <name evidence="2" type="ORF">GCM10010310_56940</name>
</gene>
<protein>
    <submittedName>
        <fullName evidence="2">YncE family protein</fullName>
    </submittedName>
</protein>
<dbReference type="NCBIfam" id="TIGR02276">
    <property type="entry name" value="beta_rpt_yvtn"/>
    <property type="match status" value="1"/>
</dbReference>
<reference evidence="2 3" key="1">
    <citation type="journal article" date="2019" name="Int. J. Syst. Evol. Microbiol.">
        <title>The Global Catalogue of Microorganisms (GCM) 10K type strain sequencing project: providing services to taxonomists for standard genome sequencing and annotation.</title>
        <authorList>
            <consortium name="The Broad Institute Genomics Platform"/>
            <consortium name="The Broad Institute Genome Sequencing Center for Infectious Disease"/>
            <person name="Wu L."/>
            <person name="Ma J."/>
        </authorList>
    </citation>
    <scope>NUCLEOTIDE SEQUENCE [LARGE SCALE GENOMIC DNA]</scope>
    <source>
        <strain evidence="2 3">JCM 4531</strain>
    </source>
</reference>
<accession>A0ABN3T9E4</accession>
<dbReference type="InterPro" id="IPR006311">
    <property type="entry name" value="TAT_signal"/>
</dbReference>
<organism evidence="2 3">
    <name type="scientific">Streptomyces violaceolatus</name>
    <dbReference type="NCBI Taxonomy" id="67378"/>
    <lineage>
        <taxon>Bacteria</taxon>
        <taxon>Bacillati</taxon>
        <taxon>Actinomycetota</taxon>
        <taxon>Actinomycetes</taxon>
        <taxon>Kitasatosporales</taxon>
        <taxon>Streptomycetaceae</taxon>
        <taxon>Streptomyces</taxon>
        <taxon>Streptomyces violaceoruber group</taxon>
    </lineage>
</organism>
<dbReference type="InterPro" id="IPR051200">
    <property type="entry name" value="Host-pathogen_enzymatic-act"/>
</dbReference>
<proteinExistence type="predicted"/>
<evidence type="ECO:0000256" key="1">
    <source>
        <dbReference type="SAM" id="SignalP"/>
    </source>
</evidence>
<dbReference type="InterPro" id="IPR011048">
    <property type="entry name" value="Haem_d1_sf"/>
</dbReference>
<evidence type="ECO:0000313" key="2">
    <source>
        <dbReference type="EMBL" id="GAA2695405.1"/>
    </source>
</evidence>
<dbReference type="EMBL" id="BAAASK010000021">
    <property type="protein sequence ID" value="GAA2695405.1"/>
    <property type="molecule type" value="Genomic_DNA"/>
</dbReference>
<dbReference type="SUPFAM" id="SSF51004">
    <property type="entry name" value="C-terminal (heme d1) domain of cytochrome cd1-nitrite reductase"/>
    <property type="match status" value="1"/>
</dbReference>